<organism evidence="5 6">
    <name type="scientific">Roseibium porphyridii</name>
    <dbReference type="NCBI Taxonomy" id="2866279"/>
    <lineage>
        <taxon>Bacteria</taxon>
        <taxon>Pseudomonadati</taxon>
        <taxon>Pseudomonadota</taxon>
        <taxon>Alphaproteobacteria</taxon>
        <taxon>Hyphomicrobiales</taxon>
        <taxon>Stappiaceae</taxon>
        <taxon>Roseibium</taxon>
    </lineage>
</organism>
<protein>
    <submittedName>
        <fullName evidence="5">AraC family transcriptional regulator</fullName>
    </submittedName>
</protein>
<dbReference type="Pfam" id="PF12833">
    <property type="entry name" value="HTH_18"/>
    <property type="match status" value="1"/>
</dbReference>
<keyword evidence="3" id="KW-0804">Transcription</keyword>
<evidence type="ECO:0000256" key="2">
    <source>
        <dbReference type="ARBA" id="ARBA00023125"/>
    </source>
</evidence>
<keyword evidence="6" id="KW-1185">Reference proteome</keyword>
<dbReference type="SMART" id="SM00342">
    <property type="entry name" value="HTH_ARAC"/>
    <property type="match status" value="1"/>
</dbReference>
<dbReference type="PANTHER" id="PTHR46796">
    <property type="entry name" value="HTH-TYPE TRANSCRIPTIONAL ACTIVATOR RHAS-RELATED"/>
    <property type="match status" value="1"/>
</dbReference>
<dbReference type="PROSITE" id="PS01124">
    <property type="entry name" value="HTH_ARAC_FAMILY_2"/>
    <property type="match status" value="1"/>
</dbReference>
<feature type="domain" description="HTH araC/xylS-type" evidence="4">
    <location>
        <begin position="173"/>
        <end position="271"/>
    </location>
</feature>
<dbReference type="EMBL" id="CP120863">
    <property type="protein sequence ID" value="WFE88356.1"/>
    <property type="molecule type" value="Genomic_DNA"/>
</dbReference>
<proteinExistence type="predicted"/>
<dbReference type="RefSeq" id="WP_285806032.1">
    <property type="nucleotide sequence ID" value="NZ_CP120863.1"/>
</dbReference>
<keyword evidence="1" id="KW-0805">Transcription regulation</keyword>
<dbReference type="Proteomes" id="UP001209803">
    <property type="component" value="Chromosome"/>
</dbReference>
<gene>
    <name evidence="5" type="ORF">K1718_19615</name>
</gene>
<dbReference type="Gene3D" id="1.10.10.60">
    <property type="entry name" value="Homeodomain-like"/>
    <property type="match status" value="2"/>
</dbReference>
<dbReference type="InterPro" id="IPR009057">
    <property type="entry name" value="Homeodomain-like_sf"/>
</dbReference>
<reference evidence="5 6" key="1">
    <citation type="submission" date="2023-03" db="EMBL/GenBank/DDBJ databases">
        <title>Roseibium porphyridii sp. nov. and Roseibium rhodosorbium sp. nov. isolated from marine algae, Porphyridium cruentum and Rhodosorus marinus, respectively.</title>
        <authorList>
            <person name="Lee M.W."/>
            <person name="Choi B.J."/>
            <person name="Lee J.K."/>
            <person name="Choi D.G."/>
            <person name="Baek J.H."/>
            <person name="Bayburt H."/>
            <person name="Kim J.M."/>
            <person name="Han D.M."/>
            <person name="Kim K.H."/>
            <person name="Jeon C.O."/>
        </authorList>
    </citation>
    <scope>NUCLEOTIDE SEQUENCE [LARGE SCALE GENOMIC DNA]</scope>
    <source>
        <strain evidence="5 6">KMA01</strain>
    </source>
</reference>
<dbReference type="SUPFAM" id="SSF46689">
    <property type="entry name" value="Homeodomain-like"/>
    <property type="match status" value="2"/>
</dbReference>
<dbReference type="InterPro" id="IPR018060">
    <property type="entry name" value="HTH_AraC"/>
</dbReference>
<evidence type="ECO:0000256" key="3">
    <source>
        <dbReference type="ARBA" id="ARBA00023163"/>
    </source>
</evidence>
<sequence>MSFIPNVSRSLEISGLEIVLFHSDNSDYLTEWNGTRLNDDYHRLYFIAGGSAEVTYDGHHCQLEEGRTYLFPTTRRFDYSCPSHLRLLNVCFKMTVQGGIDVLDLYPWCFEIQAQSVSETFRSMTLIDEHLTSEFFADQILVRSQILSLLSPHFKTRAKHRDLKRQRDVRRMAPVLRHIADNLRTGVKISELHHLAGMSRSHFVRKFQATFDVSPQDYVRKKRITLVKNELHSSDLPLSILAEDLGFSSSSHMSREFKHYTGYSPKKFRALDKIYG</sequence>
<evidence type="ECO:0000256" key="1">
    <source>
        <dbReference type="ARBA" id="ARBA00023015"/>
    </source>
</evidence>
<evidence type="ECO:0000313" key="5">
    <source>
        <dbReference type="EMBL" id="WFE88356.1"/>
    </source>
</evidence>
<evidence type="ECO:0000313" key="6">
    <source>
        <dbReference type="Proteomes" id="UP001209803"/>
    </source>
</evidence>
<name>A0ABY8EZN4_9HYPH</name>
<dbReference type="InterPro" id="IPR050204">
    <property type="entry name" value="AraC_XylS_family_regulators"/>
</dbReference>
<accession>A0ABY8EZN4</accession>
<evidence type="ECO:0000259" key="4">
    <source>
        <dbReference type="PROSITE" id="PS01124"/>
    </source>
</evidence>
<keyword evidence="2" id="KW-0238">DNA-binding</keyword>